<sequence>MFLCLDGDAGNLKKLRRETCDRFKGDIFVQQSENFYLTKSRTKHAVFFIPDSLESQVRAITGRNIDSTNHDYVQEALQEFVIECRERNIEWFMELEAVLFQNDYLSH</sequence>
<protein>
    <submittedName>
        <fullName evidence="1">Uncharacterized protein</fullName>
    </submittedName>
</protein>
<name>A0A9Q4KR74_9EURY</name>
<organism evidence="1 2">
    <name type="scientific">Methanogenium marinum</name>
    <dbReference type="NCBI Taxonomy" id="348610"/>
    <lineage>
        <taxon>Archaea</taxon>
        <taxon>Methanobacteriati</taxon>
        <taxon>Methanobacteriota</taxon>
        <taxon>Stenosarchaea group</taxon>
        <taxon>Methanomicrobia</taxon>
        <taxon>Methanomicrobiales</taxon>
        <taxon>Methanomicrobiaceae</taxon>
        <taxon>Methanogenium</taxon>
    </lineage>
</organism>
<dbReference type="RefSeq" id="WP_274923852.1">
    <property type="nucleotide sequence ID" value="NZ_JAKELO010000002.1"/>
</dbReference>
<proteinExistence type="predicted"/>
<comment type="caution">
    <text evidence="1">The sequence shown here is derived from an EMBL/GenBank/DDBJ whole genome shotgun (WGS) entry which is preliminary data.</text>
</comment>
<dbReference type="AlphaFoldDB" id="A0A9Q4KR74"/>
<reference evidence="1" key="1">
    <citation type="submission" date="2022-01" db="EMBL/GenBank/DDBJ databases">
        <title>Draft genome of Methanogenium marinum DSM 15558.</title>
        <authorList>
            <person name="Chen S.-C."/>
            <person name="You Y.-T."/>
        </authorList>
    </citation>
    <scope>NUCLEOTIDE SEQUENCE</scope>
    <source>
        <strain evidence="1">DSM 15558</strain>
    </source>
</reference>
<evidence type="ECO:0000313" key="1">
    <source>
        <dbReference type="EMBL" id="MDE4907187.1"/>
    </source>
</evidence>
<accession>A0A9Q4KR74</accession>
<gene>
    <name evidence="1" type="ORF">L0665_00905</name>
</gene>
<dbReference type="Proteomes" id="UP001143747">
    <property type="component" value="Unassembled WGS sequence"/>
</dbReference>
<evidence type="ECO:0000313" key="2">
    <source>
        <dbReference type="Proteomes" id="UP001143747"/>
    </source>
</evidence>
<keyword evidence="2" id="KW-1185">Reference proteome</keyword>
<dbReference type="EMBL" id="JAKELO010000002">
    <property type="protein sequence ID" value="MDE4907187.1"/>
    <property type="molecule type" value="Genomic_DNA"/>
</dbReference>